<dbReference type="InterPro" id="IPR036182">
    <property type="entry name" value="PCuAC_sf"/>
</dbReference>
<dbReference type="EMBL" id="JAGWCR010000017">
    <property type="protein sequence ID" value="MBS3651966.1"/>
    <property type="molecule type" value="Genomic_DNA"/>
</dbReference>
<organism evidence="1 2">
    <name type="scientific">Pseudaminobacter soli</name>
    <name type="common">ex Zhang et al. 2022</name>
    <dbReference type="NCBI Taxonomy" id="2831468"/>
    <lineage>
        <taxon>Bacteria</taxon>
        <taxon>Pseudomonadati</taxon>
        <taxon>Pseudomonadota</taxon>
        <taxon>Alphaproteobacteria</taxon>
        <taxon>Hyphomicrobiales</taxon>
        <taxon>Phyllobacteriaceae</taxon>
        <taxon>Pseudaminobacter</taxon>
    </lineage>
</organism>
<dbReference type="InterPro" id="IPR007410">
    <property type="entry name" value="LpqE-like"/>
</dbReference>
<dbReference type="Gene3D" id="2.60.40.1890">
    <property type="entry name" value="PCu(A)C copper chaperone"/>
    <property type="match status" value="1"/>
</dbReference>
<accession>A0A942IBU7</accession>
<dbReference type="SUPFAM" id="SSF110087">
    <property type="entry name" value="DR1885-like metal-binding protein"/>
    <property type="match status" value="1"/>
</dbReference>
<dbReference type="Pfam" id="PF04314">
    <property type="entry name" value="PCuAC"/>
    <property type="match status" value="1"/>
</dbReference>
<proteinExistence type="predicted"/>
<name>A0A942IBU7_9HYPH</name>
<comment type="caution">
    <text evidence="1">The sequence shown here is derived from an EMBL/GenBank/DDBJ whole genome shotgun (WGS) entry which is preliminary data.</text>
</comment>
<evidence type="ECO:0000313" key="2">
    <source>
        <dbReference type="Proteomes" id="UP000680348"/>
    </source>
</evidence>
<dbReference type="AlphaFoldDB" id="A0A942IBU7"/>
<dbReference type="PANTHER" id="PTHR36302:SF1">
    <property type="entry name" value="COPPER CHAPERONE PCU(A)C"/>
    <property type="match status" value="1"/>
</dbReference>
<dbReference type="Proteomes" id="UP000680348">
    <property type="component" value="Unassembled WGS sequence"/>
</dbReference>
<sequence length="147" mass="15699">MAPSVAHEFKAGMIEIGHPWSRPTPPSAPVASGYMTLTNSGAEADRLVEISSPLSERAEIHRSAIESGVASMRPVEGLPLEPGTTVDFAAEKLHVMFIGPERQLKDGERFPATLVFEKAGAVEVEFVVQRRADEAAPEDHSGHGGSN</sequence>
<gene>
    <name evidence="1" type="ORF">KEU06_25505</name>
</gene>
<dbReference type="PANTHER" id="PTHR36302">
    <property type="entry name" value="BLR7088 PROTEIN"/>
    <property type="match status" value="1"/>
</dbReference>
<protein>
    <submittedName>
        <fullName evidence="1">Copper chaperone PCu(A)C</fullName>
    </submittedName>
</protein>
<dbReference type="InterPro" id="IPR058248">
    <property type="entry name" value="Lxx211020-like"/>
</dbReference>
<keyword evidence="2" id="KW-1185">Reference proteome</keyword>
<evidence type="ECO:0000313" key="1">
    <source>
        <dbReference type="EMBL" id="MBS3651966.1"/>
    </source>
</evidence>
<reference evidence="1" key="1">
    <citation type="submission" date="2021-04" db="EMBL/GenBank/DDBJ databases">
        <title>Pseudaminobacter soli sp. nov., isolated from paddy soil contaminated by heavy metals.</title>
        <authorList>
            <person name="Zhang K."/>
        </authorList>
    </citation>
    <scope>NUCLEOTIDE SEQUENCE</scope>
    <source>
        <strain evidence="1">19-2017</strain>
    </source>
</reference>